<dbReference type="Gene3D" id="2.40.37.10">
    <property type="entry name" value="Lyase, Ornithine Decarboxylase, Chain A, domain 1"/>
    <property type="match status" value="1"/>
</dbReference>
<protein>
    <submittedName>
        <fullName evidence="7">Alanine racemase</fullName>
    </submittedName>
</protein>
<keyword evidence="3" id="KW-0413">Isomerase</keyword>
<name>A0A0A2LKZ0_9FLAO</name>
<gene>
    <name evidence="7" type="ORF">Q763_12135</name>
</gene>
<evidence type="ECO:0000256" key="4">
    <source>
        <dbReference type="PIRSR" id="PIRSR600821-50"/>
    </source>
</evidence>
<dbReference type="AlphaFoldDB" id="A0A0A2LKZ0"/>
<dbReference type="PROSITE" id="PS00395">
    <property type="entry name" value="ALANINE_RACEMASE"/>
    <property type="match status" value="1"/>
</dbReference>
<evidence type="ECO:0000256" key="2">
    <source>
        <dbReference type="ARBA" id="ARBA00022898"/>
    </source>
</evidence>
<dbReference type="Gene3D" id="3.20.20.10">
    <property type="entry name" value="Alanine racemase"/>
    <property type="match status" value="1"/>
</dbReference>
<reference evidence="7 8" key="1">
    <citation type="submission" date="2013-09" db="EMBL/GenBank/DDBJ databases">
        <authorList>
            <person name="Zeng Z."/>
            <person name="Chen C."/>
        </authorList>
    </citation>
    <scope>NUCLEOTIDE SEQUENCE [LARGE SCALE GENOMIC DNA]</scope>
    <source>
        <strain evidence="7 8">F44-8</strain>
    </source>
</reference>
<dbReference type="Pfam" id="PF01168">
    <property type="entry name" value="Ala_racemase_N"/>
    <property type="match status" value="1"/>
</dbReference>
<feature type="modified residue" description="N6-(pyridoxal phosphate)lysine" evidence="4">
    <location>
        <position position="35"/>
    </location>
</feature>
<keyword evidence="8" id="KW-1185">Reference proteome</keyword>
<evidence type="ECO:0000256" key="3">
    <source>
        <dbReference type="ARBA" id="ARBA00023235"/>
    </source>
</evidence>
<dbReference type="InterPro" id="IPR020622">
    <property type="entry name" value="Ala_racemase_pyridoxalP-BS"/>
</dbReference>
<organism evidence="7 8">
    <name type="scientific">Flavobacterium beibuense F44-8</name>
    <dbReference type="NCBI Taxonomy" id="1406840"/>
    <lineage>
        <taxon>Bacteria</taxon>
        <taxon>Pseudomonadati</taxon>
        <taxon>Bacteroidota</taxon>
        <taxon>Flavobacteriia</taxon>
        <taxon>Flavobacteriales</taxon>
        <taxon>Flavobacteriaceae</taxon>
        <taxon>Flavobacterium</taxon>
    </lineage>
</organism>
<dbReference type="SMART" id="SM01005">
    <property type="entry name" value="Ala_racemase_C"/>
    <property type="match status" value="1"/>
</dbReference>
<dbReference type="SUPFAM" id="SSF51419">
    <property type="entry name" value="PLP-binding barrel"/>
    <property type="match status" value="1"/>
</dbReference>
<dbReference type="GO" id="GO:0008784">
    <property type="term" value="F:alanine racemase activity"/>
    <property type="evidence" value="ECO:0007669"/>
    <property type="project" value="InterPro"/>
</dbReference>
<evidence type="ECO:0000259" key="6">
    <source>
        <dbReference type="SMART" id="SM01005"/>
    </source>
</evidence>
<evidence type="ECO:0000256" key="1">
    <source>
        <dbReference type="ARBA" id="ARBA00001933"/>
    </source>
</evidence>
<dbReference type="STRING" id="1406840.Q763_12135"/>
<dbReference type="SUPFAM" id="SSF50621">
    <property type="entry name" value="Alanine racemase C-terminal domain-like"/>
    <property type="match status" value="1"/>
</dbReference>
<feature type="binding site" evidence="5">
    <location>
        <position position="134"/>
    </location>
    <ligand>
        <name>substrate</name>
    </ligand>
</feature>
<comment type="cofactor">
    <cofactor evidence="1 4">
        <name>pyridoxal 5'-phosphate</name>
        <dbReference type="ChEBI" id="CHEBI:597326"/>
    </cofactor>
</comment>
<evidence type="ECO:0000313" key="8">
    <source>
        <dbReference type="Proteomes" id="UP000030129"/>
    </source>
</evidence>
<evidence type="ECO:0000256" key="5">
    <source>
        <dbReference type="PIRSR" id="PIRSR600821-52"/>
    </source>
</evidence>
<dbReference type="InterPro" id="IPR001608">
    <property type="entry name" value="Ala_racemase_N"/>
</dbReference>
<dbReference type="Pfam" id="PF00842">
    <property type="entry name" value="Ala_racemase_C"/>
    <property type="match status" value="1"/>
</dbReference>
<dbReference type="PANTHER" id="PTHR30511:SF0">
    <property type="entry name" value="ALANINE RACEMASE, CATABOLIC-RELATED"/>
    <property type="match status" value="1"/>
</dbReference>
<dbReference type="PRINTS" id="PR00992">
    <property type="entry name" value="ALARACEMASE"/>
</dbReference>
<dbReference type="InterPro" id="IPR000821">
    <property type="entry name" value="Ala_racemase"/>
</dbReference>
<dbReference type="GO" id="GO:0030632">
    <property type="term" value="P:D-alanine biosynthetic process"/>
    <property type="evidence" value="ECO:0007669"/>
    <property type="project" value="TreeGrafter"/>
</dbReference>
<dbReference type="GO" id="GO:0030170">
    <property type="term" value="F:pyridoxal phosphate binding"/>
    <property type="evidence" value="ECO:0007669"/>
    <property type="project" value="TreeGrafter"/>
</dbReference>
<dbReference type="NCBIfam" id="TIGR00492">
    <property type="entry name" value="alr"/>
    <property type="match status" value="1"/>
</dbReference>
<dbReference type="RefSeq" id="WP_035134537.1">
    <property type="nucleotide sequence ID" value="NZ_JRLV01000014.1"/>
</dbReference>
<dbReference type="eggNOG" id="COG0787">
    <property type="taxonomic scope" value="Bacteria"/>
</dbReference>
<dbReference type="PANTHER" id="PTHR30511">
    <property type="entry name" value="ALANINE RACEMASE"/>
    <property type="match status" value="1"/>
</dbReference>
<dbReference type="Proteomes" id="UP000030129">
    <property type="component" value="Unassembled WGS sequence"/>
</dbReference>
<keyword evidence="2 4" id="KW-0663">Pyridoxal phosphate</keyword>
<accession>A0A0A2LKZ0</accession>
<dbReference type="EMBL" id="JRLV01000014">
    <property type="protein sequence ID" value="KGO79946.1"/>
    <property type="molecule type" value="Genomic_DNA"/>
</dbReference>
<dbReference type="InterPro" id="IPR009006">
    <property type="entry name" value="Ala_racemase/Decarboxylase_C"/>
</dbReference>
<dbReference type="GO" id="GO:0005829">
    <property type="term" value="C:cytosol"/>
    <property type="evidence" value="ECO:0007669"/>
    <property type="project" value="TreeGrafter"/>
</dbReference>
<feature type="binding site" evidence="5">
    <location>
        <position position="322"/>
    </location>
    <ligand>
        <name>substrate</name>
    </ligand>
</feature>
<evidence type="ECO:0000313" key="7">
    <source>
        <dbReference type="EMBL" id="KGO79946.1"/>
    </source>
</evidence>
<feature type="domain" description="Alanine racemase C-terminal" evidence="6">
    <location>
        <begin position="253"/>
        <end position="381"/>
    </location>
</feature>
<comment type="caution">
    <text evidence="7">The sequence shown here is derived from an EMBL/GenBank/DDBJ whole genome shotgun (WGS) entry which is preliminary data.</text>
</comment>
<dbReference type="InterPro" id="IPR011079">
    <property type="entry name" value="Ala_racemase_C"/>
</dbReference>
<dbReference type="InterPro" id="IPR029066">
    <property type="entry name" value="PLP-binding_barrel"/>
</dbReference>
<sequence>MMKSTHIKLSKDALKSNWDFLREYFKDKKLSAVVKGNAYGHGIEEYVTMAEQCGVNHFSVFNAEEALRVQQTVAKNTTIMIMGAIEDEDLAWAIENDIQFYVFNMERLHAAVKAAAVTGKKALVHIEMETGMYRMGFEQSMIPELADTFKNNTDTLVFQGLCMHFAGAESITNYFRVKKQKINFKRALKQFKSLGLEPNMIHTCCSAAAVRLPDMHYDMLRIGIMQYGFWPSPEILIEYLNKYKTVQSPLRRIISWESKIMSLKLVPPGEFIGYGSSYFAHQEIHVAVVPVGYAHGFSRSLSNTGHVLINKMRAPVVGTVNMNCVVVDVSNIPDVKINDKVTLIGEQGEQEITVASFGELSSQLNYELLTRLPMDIPRLIV</sequence>
<proteinExistence type="predicted"/>
<dbReference type="CDD" id="cd00430">
    <property type="entry name" value="PLPDE_III_AR"/>
    <property type="match status" value="1"/>
</dbReference>